<evidence type="ECO:0000313" key="1">
    <source>
        <dbReference type="EMBL" id="KAI5068513.1"/>
    </source>
</evidence>
<dbReference type="EMBL" id="JABFUD020000016">
    <property type="protein sequence ID" value="KAI5068513.1"/>
    <property type="molecule type" value="Genomic_DNA"/>
</dbReference>
<organism evidence="1 2">
    <name type="scientific">Adiantum capillus-veneris</name>
    <name type="common">Maidenhair fern</name>
    <dbReference type="NCBI Taxonomy" id="13818"/>
    <lineage>
        <taxon>Eukaryota</taxon>
        <taxon>Viridiplantae</taxon>
        <taxon>Streptophyta</taxon>
        <taxon>Embryophyta</taxon>
        <taxon>Tracheophyta</taxon>
        <taxon>Polypodiopsida</taxon>
        <taxon>Polypodiidae</taxon>
        <taxon>Polypodiales</taxon>
        <taxon>Pteridineae</taxon>
        <taxon>Pteridaceae</taxon>
        <taxon>Vittarioideae</taxon>
        <taxon>Adiantum</taxon>
    </lineage>
</organism>
<reference evidence="1" key="1">
    <citation type="submission" date="2021-01" db="EMBL/GenBank/DDBJ databases">
        <title>Adiantum capillus-veneris genome.</title>
        <authorList>
            <person name="Fang Y."/>
            <person name="Liao Q."/>
        </authorList>
    </citation>
    <scope>NUCLEOTIDE SEQUENCE</scope>
    <source>
        <strain evidence="1">H3</strain>
        <tissue evidence="1">Leaf</tissue>
    </source>
</reference>
<evidence type="ECO:0000313" key="2">
    <source>
        <dbReference type="Proteomes" id="UP000886520"/>
    </source>
</evidence>
<dbReference type="AlphaFoldDB" id="A0A9D4ZAQ3"/>
<keyword evidence="2" id="KW-1185">Reference proteome</keyword>
<name>A0A9D4ZAQ3_ADICA</name>
<accession>A0A9D4ZAQ3</accession>
<sequence length="88" mass="10439">MVKASFQVVKTPSYTSIQRIFPKGAWKDYSSNVMQERNQANAQCWRRHQFRKLVVLLSHQMSLSRNKCSYSRLQTSNLQLVFFTEEYS</sequence>
<dbReference type="Proteomes" id="UP000886520">
    <property type="component" value="Chromosome 16"/>
</dbReference>
<proteinExistence type="predicted"/>
<protein>
    <submittedName>
        <fullName evidence="1">Uncharacterized protein</fullName>
    </submittedName>
</protein>
<comment type="caution">
    <text evidence="1">The sequence shown here is derived from an EMBL/GenBank/DDBJ whole genome shotgun (WGS) entry which is preliminary data.</text>
</comment>
<gene>
    <name evidence="1" type="ORF">GOP47_0016858</name>
</gene>